<evidence type="ECO:0000256" key="2">
    <source>
        <dbReference type="SAM" id="Phobius"/>
    </source>
</evidence>
<feature type="transmembrane region" description="Helical" evidence="2">
    <location>
        <begin position="125"/>
        <end position="146"/>
    </location>
</feature>
<feature type="transmembrane region" description="Helical" evidence="2">
    <location>
        <begin position="31"/>
        <end position="56"/>
    </location>
</feature>
<dbReference type="InterPro" id="IPR036259">
    <property type="entry name" value="MFS_trans_sf"/>
</dbReference>
<gene>
    <name evidence="4" type="ORF">g.23011</name>
</gene>
<accession>A0A1B6DPI4</accession>
<name>A0A1B6DPI4_9HEMI</name>
<evidence type="ECO:0000313" key="4">
    <source>
        <dbReference type="EMBL" id="JAS27582.1"/>
    </source>
</evidence>
<evidence type="ECO:0000256" key="1">
    <source>
        <dbReference type="ARBA" id="ARBA00004141"/>
    </source>
</evidence>
<dbReference type="Pfam" id="PF07690">
    <property type="entry name" value="MFS_1"/>
    <property type="match status" value="1"/>
</dbReference>
<dbReference type="GO" id="GO:0016020">
    <property type="term" value="C:membrane"/>
    <property type="evidence" value="ECO:0007669"/>
    <property type="project" value="UniProtKB-SubCell"/>
</dbReference>
<dbReference type="Gene3D" id="1.20.1250.20">
    <property type="entry name" value="MFS general substrate transporter like domains"/>
    <property type="match status" value="1"/>
</dbReference>
<protein>
    <recommendedName>
        <fullName evidence="3">Major facilitator superfamily (MFS) profile domain-containing protein</fullName>
    </recommendedName>
</protein>
<reference evidence="4" key="1">
    <citation type="submission" date="2015-12" db="EMBL/GenBank/DDBJ databases">
        <title>De novo transcriptome assembly of four potential Pierce s Disease insect vectors from Arizona vineyards.</title>
        <authorList>
            <person name="Tassone E.E."/>
        </authorList>
    </citation>
    <scope>NUCLEOTIDE SEQUENCE</scope>
</reference>
<dbReference type="SUPFAM" id="SSF103473">
    <property type="entry name" value="MFS general substrate transporter"/>
    <property type="match status" value="1"/>
</dbReference>
<feature type="transmembrane region" description="Helical" evidence="2">
    <location>
        <begin position="534"/>
        <end position="556"/>
    </location>
</feature>
<feature type="transmembrane region" description="Helical" evidence="2">
    <location>
        <begin position="158"/>
        <end position="178"/>
    </location>
</feature>
<dbReference type="PROSITE" id="PS50850">
    <property type="entry name" value="MFS"/>
    <property type="match status" value="1"/>
</dbReference>
<dbReference type="AlphaFoldDB" id="A0A1B6DPI4"/>
<feature type="transmembrane region" description="Helical" evidence="2">
    <location>
        <begin position="374"/>
        <end position="396"/>
    </location>
</feature>
<dbReference type="InterPro" id="IPR020846">
    <property type="entry name" value="MFS_dom"/>
</dbReference>
<keyword evidence="2" id="KW-0472">Membrane</keyword>
<feature type="transmembrane region" description="Helical" evidence="2">
    <location>
        <begin position="441"/>
        <end position="460"/>
    </location>
</feature>
<feature type="transmembrane region" description="Helical" evidence="2">
    <location>
        <begin position="190"/>
        <end position="208"/>
    </location>
</feature>
<keyword evidence="2" id="KW-0812">Transmembrane</keyword>
<dbReference type="EMBL" id="GEDC01009716">
    <property type="protein sequence ID" value="JAS27582.1"/>
    <property type="molecule type" value="Transcribed_RNA"/>
</dbReference>
<keyword evidence="2" id="KW-1133">Transmembrane helix</keyword>
<proteinExistence type="predicted"/>
<dbReference type="InterPro" id="IPR011701">
    <property type="entry name" value="MFS"/>
</dbReference>
<dbReference type="GO" id="GO:0008028">
    <property type="term" value="F:monocarboxylic acid transmembrane transporter activity"/>
    <property type="evidence" value="ECO:0007669"/>
    <property type="project" value="TreeGrafter"/>
</dbReference>
<feature type="domain" description="Major facilitator superfamily (MFS) profile" evidence="3">
    <location>
        <begin position="34"/>
        <end position="558"/>
    </location>
</feature>
<dbReference type="InterPro" id="IPR050327">
    <property type="entry name" value="Proton-linked_MCT"/>
</dbReference>
<feature type="transmembrane region" description="Helical" evidence="2">
    <location>
        <begin position="68"/>
        <end position="93"/>
    </location>
</feature>
<feature type="transmembrane region" description="Helical" evidence="2">
    <location>
        <begin position="100"/>
        <end position="119"/>
    </location>
</feature>
<dbReference type="PANTHER" id="PTHR11360:SF238">
    <property type="entry name" value="SD10469P"/>
    <property type="match status" value="1"/>
</dbReference>
<comment type="subcellular location">
    <subcellularLocation>
        <location evidence="1">Membrane</location>
        <topology evidence="1">Multi-pass membrane protein</topology>
    </subcellularLocation>
</comment>
<evidence type="ECO:0000259" key="3">
    <source>
        <dbReference type="PROSITE" id="PS50850"/>
    </source>
</evidence>
<organism evidence="4">
    <name type="scientific">Clastoptera arizonana</name>
    <name type="common">Arizona spittle bug</name>
    <dbReference type="NCBI Taxonomy" id="38151"/>
    <lineage>
        <taxon>Eukaryota</taxon>
        <taxon>Metazoa</taxon>
        <taxon>Ecdysozoa</taxon>
        <taxon>Arthropoda</taxon>
        <taxon>Hexapoda</taxon>
        <taxon>Insecta</taxon>
        <taxon>Pterygota</taxon>
        <taxon>Neoptera</taxon>
        <taxon>Paraneoptera</taxon>
        <taxon>Hemiptera</taxon>
        <taxon>Auchenorrhyncha</taxon>
        <taxon>Cercopoidea</taxon>
        <taxon>Clastopteridae</taxon>
        <taxon>Clastoptera</taxon>
    </lineage>
</organism>
<feature type="transmembrane region" description="Helical" evidence="2">
    <location>
        <begin position="416"/>
        <end position="434"/>
    </location>
</feature>
<sequence>MEKSKSTLSRTYPTEDNKFVAYMIIPPDGGWGWIITLISFIGFIILEGITLSFAVFRDQMSHSLKTNTTLVAVIGSIFVGTYFASGIFACAVGNRYGFRIVMMGGSTVMIISFIITGFIKNIYVIYAVYGFIGGIGAGFVMMSLILPPGFYFSKKRPIAMGLSSSGTGIGAMVGPTLMELFAEKYGWSHSILIEAGFLITFLIMGIFLRPLEPLRILITADNKQDLDNIDEKGTLSEVVETLRGSMVVIENAPPDMIPQLREMIEPKEAIAASRVSVFSNSSIDILSRTSLAEYKEMPKARPLYKTDVMYGGNLMRLEEYTEKETEMDYQFDVTLPATEKDIREEVERKCLLCPEAVVRGFTSLFDFKLLRTPAFLCFSFCGLLVYFSFHIPFLYIADKYEKQGFGEENNNNPLTIIMIGLGLASGRILSGFVLTKFPNIGAVLVLMIACFTAGLSSVAMCWWNNIVYEIICLTSYGFFVGIFLPLRSVIIVDFFGLHRLTTGTGMITIFQGIGSLMGSPIADFLYNRFDSANAPFYVAGVGLLLCPPVLFLMKIFHKRRR</sequence>
<dbReference type="PANTHER" id="PTHR11360">
    <property type="entry name" value="MONOCARBOXYLATE TRANSPORTER"/>
    <property type="match status" value="1"/>
</dbReference>
<feature type="transmembrane region" description="Helical" evidence="2">
    <location>
        <begin position="466"/>
        <end position="484"/>
    </location>
</feature>
<feature type="transmembrane region" description="Helical" evidence="2">
    <location>
        <begin position="496"/>
        <end position="514"/>
    </location>
</feature>